<dbReference type="EMBL" id="CAESAO010000188">
    <property type="protein sequence ID" value="CAB4347084.1"/>
    <property type="molecule type" value="Genomic_DNA"/>
</dbReference>
<dbReference type="Pfam" id="PF02075">
    <property type="entry name" value="RuvC"/>
    <property type="match status" value="1"/>
</dbReference>
<evidence type="ECO:0000256" key="5">
    <source>
        <dbReference type="ARBA" id="ARBA00022759"/>
    </source>
</evidence>
<dbReference type="GO" id="GO:0046872">
    <property type="term" value="F:metal ion binding"/>
    <property type="evidence" value="ECO:0007669"/>
    <property type="project" value="UniProtKB-KW"/>
</dbReference>
<sequence length="172" mass="18313">MIVVGIDPGIANTGFGVVRRRAGRLVALDGGVMRTRSERSPEHRLADLFAQFEELLDRHSPDAVALEAIYFGQNVSSAFAVGQARGVVMLAAGRRSIPCEDYTPQQVKGAVCGSGRAPKEQVTRMVQSLLALPEPPTPDHAADALAVAICHANHAPLRSATLRAQLPDTRVA</sequence>
<dbReference type="PANTHER" id="PTHR30194">
    <property type="entry name" value="CROSSOVER JUNCTION ENDODEOXYRIBONUCLEASE RUVC"/>
    <property type="match status" value="1"/>
</dbReference>
<reference evidence="12" key="1">
    <citation type="submission" date="2020-05" db="EMBL/GenBank/DDBJ databases">
        <authorList>
            <person name="Chiriac C."/>
            <person name="Salcher M."/>
            <person name="Ghai R."/>
            <person name="Kavagutti S V."/>
        </authorList>
    </citation>
    <scope>NUCLEOTIDE SEQUENCE</scope>
</reference>
<keyword evidence="10" id="KW-0233">DNA recombination</keyword>
<name>A0A6J5ZWQ9_9ZZZZ</name>
<evidence type="ECO:0000256" key="8">
    <source>
        <dbReference type="ARBA" id="ARBA00022842"/>
    </source>
</evidence>
<evidence type="ECO:0000313" key="12">
    <source>
        <dbReference type="EMBL" id="CAB4347084.1"/>
    </source>
</evidence>
<organism evidence="12">
    <name type="scientific">freshwater metagenome</name>
    <dbReference type="NCBI Taxonomy" id="449393"/>
    <lineage>
        <taxon>unclassified sequences</taxon>
        <taxon>metagenomes</taxon>
        <taxon>ecological metagenomes</taxon>
    </lineage>
</organism>
<keyword evidence="4" id="KW-0479">Metal-binding</keyword>
<accession>A0A6J5ZWQ9</accession>
<evidence type="ECO:0000256" key="10">
    <source>
        <dbReference type="ARBA" id="ARBA00023172"/>
    </source>
</evidence>
<evidence type="ECO:0000256" key="6">
    <source>
        <dbReference type="ARBA" id="ARBA00022763"/>
    </source>
</evidence>
<dbReference type="Gene3D" id="3.30.420.10">
    <property type="entry name" value="Ribonuclease H-like superfamily/Ribonuclease H"/>
    <property type="match status" value="1"/>
</dbReference>
<evidence type="ECO:0000256" key="7">
    <source>
        <dbReference type="ARBA" id="ARBA00022801"/>
    </source>
</evidence>
<evidence type="ECO:0000256" key="11">
    <source>
        <dbReference type="ARBA" id="ARBA00023204"/>
    </source>
</evidence>
<evidence type="ECO:0000256" key="3">
    <source>
        <dbReference type="ARBA" id="ARBA00022722"/>
    </source>
</evidence>
<dbReference type="PANTHER" id="PTHR30194:SF3">
    <property type="entry name" value="CROSSOVER JUNCTION ENDODEOXYRIBONUCLEASE RUVC"/>
    <property type="match status" value="1"/>
</dbReference>
<dbReference type="PRINTS" id="PR00696">
    <property type="entry name" value="RSOLVASERUVC"/>
</dbReference>
<dbReference type="InterPro" id="IPR036397">
    <property type="entry name" value="RNaseH_sf"/>
</dbReference>
<dbReference type="GO" id="GO:0003677">
    <property type="term" value="F:DNA binding"/>
    <property type="evidence" value="ECO:0007669"/>
    <property type="project" value="UniProtKB-KW"/>
</dbReference>
<evidence type="ECO:0000256" key="2">
    <source>
        <dbReference type="ARBA" id="ARBA00022490"/>
    </source>
</evidence>
<dbReference type="SUPFAM" id="SSF53098">
    <property type="entry name" value="Ribonuclease H-like"/>
    <property type="match status" value="1"/>
</dbReference>
<keyword evidence="5" id="KW-0255">Endonuclease</keyword>
<dbReference type="NCBIfam" id="NF000711">
    <property type="entry name" value="PRK00039.2-1"/>
    <property type="match status" value="1"/>
</dbReference>
<dbReference type="GO" id="GO:0004520">
    <property type="term" value="F:DNA endonuclease activity"/>
    <property type="evidence" value="ECO:0007669"/>
    <property type="project" value="InterPro"/>
</dbReference>
<dbReference type="CDD" id="cd16962">
    <property type="entry name" value="RuvC"/>
    <property type="match status" value="1"/>
</dbReference>
<keyword evidence="3" id="KW-0540">Nuclease</keyword>
<dbReference type="AlphaFoldDB" id="A0A6J5ZWQ9"/>
<dbReference type="InterPro" id="IPR002176">
    <property type="entry name" value="X-over_junc_endoDNase_RuvC"/>
</dbReference>
<dbReference type="GO" id="GO:0006310">
    <property type="term" value="P:DNA recombination"/>
    <property type="evidence" value="ECO:0007669"/>
    <property type="project" value="UniProtKB-KW"/>
</dbReference>
<keyword evidence="2" id="KW-0963">Cytoplasm</keyword>
<keyword evidence="6" id="KW-0227">DNA damage</keyword>
<dbReference type="InterPro" id="IPR012337">
    <property type="entry name" value="RNaseH-like_sf"/>
</dbReference>
<dbReference type="FunFam" id="3.30.420.10:FF:000002">
    <property type="entry name" value="Crossover junction endodeoxyribonuclease RuvC"/>
    <property type="match status" value="1"/>
</dbReference>
<dbReference type="GO" id="GO:0016787">
    <property type="term" value="F:hydrolase activity"/>
    <property type="evidence" value="ECO:0007669"/>
    <property type="project" value="UniProtKB-KW"/>
</dbReference>
<keyword evidence="8" id="KW-0460">Magnesium</keyword>
<keyword evidence="11" id="KW-0234">DNA repair</keyword>
<evidence type="ECO:0000256" key="4">
    <source>
        <dbReference type="ARBA" id="ARBA00022723"/>
    </source>
</evidence>
<dbReference type="GO" id="GO:0006281">
    <property type="term" value="P:DNA repair"/>
    <property type="evidence" value="ECO:0007669"/>
    <property type="project" value="UniProtKB-KW"/>
</dbReference>
<comment type="similarity">
    <text evidence="1">Belongs to the RuvC family.</text>
</comment>
<dbReference type="NCBIfam" id="TIGR00228">
    <property type="entry name" value="ruvC"/>
    <property type="match status" value="1"/>
</dbReference>
<keyword evidence="9" id="KW-0238">DNA-binding</keyword>
<evidence type="ECO:0000256" key="1">
    <source>
        <dbReference type="ARBA" id="ARBA00009518"/>
    </source>
</evidence>
<gene>
    <name evidence="12" type="ORF">UFOPK3522_01563</name>
</gene>
<protein>
    <submittedName>
        <fullName evidence="12">Unannotated protein</fullName>
    </submittedName>
</protein>
<proteinExistence type="inferred from homology"/>
<keyword evidence="7" id="KW-0378">Hydrolase</keyword>
<dbReference type="HAMAP" id="MF_00034">
    <property type="entry name" value="RuvC"/>
    <property type="match status" value="1"/>
</dbReference>
<evidence type="ECO:0000256" key="9">
    <source>
        <dbReference type="ARBA" id="ARBA00023125"/>
    </source>
</evidence>